<evidence type="ECO:0000256" key="1">
    <source>
        <dbReference type="SAM" id="MobiDB-lite"/>
    </source>
</evidence>
<dbReference type="PANTHER" id="PTHR43591:SF10">
    <property type="entry name" value="ABC TRANSMEMBRANE TYPE-1 DOMAIN-CONTAINING PROTEIN-RELATED"/>
    <property type="match status" value="1"/>
</dbReference>
<evidence type="ECO:0008006" key="4">
    <source>
        <dbReference type="Google" id="ProtNLM"/>
    </source>
</evidence>
<proteinExistence type="predicted"/>
<name>A0A2B7X7L4_POLH7</name>
<dbReference type="Proteomes" id="UP000224634">
    <property type="component" value="Unassembled WGS sequence"/>
</dbReference>
<accession>A0A2B7X7L4</accession>
<dbReference type="AlphaFoldDB" id="A0A2B7X7L4"/>
<dbReference type="OrthoDB" id="2013972at2759"/>
<reference evidence="2 3" key="1">
    <citation type="submission" date="2017-10" db="EMBL/GenBank/DDBJ databases">
        <title>Comparative genomics in systemic dimorphic fungi from Ajellomycetaceae.</title>
        <authorList>
            <person name="Munoz J.F."/>
            <person name="Mcewen J.G."/>
            <person name="Clay O.K."/>
            <person name="Cuomo C.A."/>
        </authorList>
    </citation>
    <scope>NUCLEOTIDE SEQUENCE [LARGE SCALE GENOMIC DNA]</scope>
    <source>
        <strain evidence="2 3">UAMH7299</strain>
    </source>
</reference>
<dbReference type="CDD" id="cd02440">
    <property type="entry name" value="AdoMet_MTases"/>
    <property type="match status" value="1"/>
</dbReference>
<dbReference type="GO" id="GO:0008168">
    <property type="term" value="F:methyltransferase activity"/>
    <property type="evidence" value="ECO:0007669"/>
    <property type="project" value="TreeGrafter"/>
</dbReference>
<dbReference type="Pfam" id="PF13489">
    <property type="entry name" value="Methyltransf_23"/>
    <property type="match status" value="1"/>
</dbReference>
<dbReference type="EMBL" id="PDNA01000197">
    <property type="protein sequence ID" value="PGH04648.1"/>
    <property type="molecule type" value="Genomic_DNA"/>
</dbReference>
<dbReference type="InterPro" id="IPR029063">
    <property type="entry name" value="SAM-dependent_MTases_sf"/>
</dbReference>
<dbReference type="PANTHER" id="PTHR43591">
    <property type="entry name" value="METHYLTRANSFERASE"/>
    <property type="match status" value="1"/>
</dbReference>
<comment type="caution">
    <text evidence="2">The sequence shown here is derived from an EMBL/GenBank/DDBJ whole genome shotgun (WGS) entry which is preliminary data.</text>
</comment>
<sequence length="322" mass="36853">MAQLTSDESACANDSHSLTSSVTDYPIENGRQYHRYHEGSYIYPNDEREMDRQDMQYHMLKLVNNGQIFFAPLDNPKQILDIGTGTGIWPVEMAALFPDSQITGTDLSPVQPTDVPENVHFLIDYAMESDWLWPENHFDYIHTSMLLGSFESFEDLLKTAFKYLKPGGYIECHDYDIDLQCDDDTLPIPDANGHSSYGLHNWIRLHSIATSQMIKPPRPMNTAPKITGWMRAAGFADVQERVSKVPLTPWSRDKRLRKIGHWNQQNWLDGLSAFSYISFGPRGLGWSQDAIEVFLVEVRESLRDLSVHAYNNFHAVVARKPE</sequence>
<evidence type="ECO:0000313" key="3">
    <source>
        <dbReference type="Proteomes" id="UP000224634"/>
    </source>
</evidence>
<evidence type="ECO:0000313" key="2">
    <source>
        <dbReference type="EMBL" id="PGH04648.1"/>
    </source>
</evidence>
<keyword evidence="3" id="KW-1185">Reference proteome</keyword>
<dbReference type="SUPFAM" id="SSF53335">
    <property type="entry name" value="S-adenosyl-L-methionine-dependent methyltransferases"/>
    <property type="match status" value="1"/>
</dbReference>
<feature type="region of interest" description="Disordered" evidence="1">
    <location>
        <begin position="1"/>
        <end position="23"/>
    </location>
</feature>
<dbReference type="Gene3D" id="3.40.50.150">
    <property type="entry name" value="Vaccinia Virus protein VP39"/>
    <property type="match status" value="1"/>
</dbReference>
<organism evidence="2 3">
    <name type="scientific">Polytolypa hystricis (strain UAMH7299)</name>
    <dbReference type="NCBI Taxonomy" id="1447883"/>
    <lineage>
        <taxon>Eukaryota</taxon>
        <taxon>Fungi</taxon>
        <taxon>Dikarya</taxon>
        <taxon>Ascomycota</taxon>
        <taxon>Pezizomycotina</taxon>
        <taxon>Eurotiomycetes</taxon>
        <taxon>Eurotiomycetidae</taxon>
        <taxon>Onygenales</taxon>
        <taxon>Onygenales incertae sedis</taxon>
        <taxon>Polytolypa</taxon>
    </lineage>
</organism>
<dbReference type="STRING" id="1447883.A0A2B7X7L4"/>
<protein>
    <recommendedName>
        <fullName evidence="4">Methyltransferase domain-containing protein</fullName>
    </recommendedName>
</protein>
<gene>
    <name evidence="2" type="ORF">AJ80_08482</name>
</gene>